<protein>
    <submittedName>
        <fullName evidence="3">Uncharacterized protein</fullName>
    </submittedName>
</protein>
<keyword evidence="4" id="KW-1185">Reference proteome</keyword>
<dbReference type="AlphaFoldDB" id="A0A179V1J7"/>
<dbReference type="SUPFAM" id="SSF48452">
    <property type="entry name" value="TPR-like"/>
    <property type="match status" value="1"/>
</dbReference>
<dbReference type="SUPFAM" id="SSF48403">
    <property type="entry name" value="Ankyrin repeat"/>
    <property type="match status" value="1"/>
</dbReference>
<feature type="region of interest" description="Disordered" evidence="2">
    <location>
        <begin position="1"/>
        <end position="23"/>
    </location>
</feature>
<name>A0A179V1J7_BLAGS</name>
<dbReference type="VEuPathDB" id="FungiDB:BDBG_09271"/>
<dbReference type="InterPro" id="IPR002110">
    <property type="entry name" value="Ankyrin_rpt"/>
</dbReference>
<evidence type="ECO:0000256" key="2">
    <source>
        <dbReference type="SAM" id="MobiDB-lite"/>
    </source>
</evidence>
<dbReference type="EMBL" id="GG657485">
    <property type="protein sequence ID" value="OAT14204.1"/>
    <property type="molecule type" value="Genomic_DNA"/>
</dbReference>
<organism evidence="3 4">
    <name type="scientific">Blastomyces gilchristii (strain SLH14081)</name>
    <name type="common">Blastomyces dermatitidis</name>
    <dbReference type="NCBI Taxonomy" id="559298"/>
    <lineage>
        <taxon>Eukaryota</taxon>
        <taxon>Fungi</taxon>
        <taxon>Dikarya</taxon>
        <taxon>Ascomycota</taxon>
        <taxon>Pezizomycotina</taxon>
        <taxon>Eurotiomycetes</taxon>
        <taxon>Eurotiomycetidae</taxon>
        <taxon>Onygenales</taxon>
        <taxon>Ajellomycetaceae</taxon>
        <taxon>Blastomyces</taxon>
    </lineage>
</organism>
<sequence>MTKIEDGAQPMLLPSANGDGSTRAASVNTDDYLSFDDDSFYIPSSELLRVLQGVAVATKTPAVNVDPIAQWISLYGTQKDNPTDSLSFDDWNEGIVTNFLKEDELLHIANLTLGVTFLREKSRRARGEVPLIDLALAWDLIHGALTSPLLARPLGSVSRSAQGFLAVPLCSLVEEGHIVELFRLHVWLPDGQRGDPEFAIHSHQPFAQSWILAGEGKNHSYNVKPVATSAEGTHAAYELSWNDGRNTDRAYKTHQASSTITNTRVLMHASPKEVAVHHRDATYTIPEAAFHSTEVLPDAFHATLFFFDSHRGFMKDARVLGPKDVESKTQLRDASGVTSTALANMVNAVREWEMFMDQGRQHARRAEWEHALREFNSALNMCQSTEYFSGLASYRHLVLGELGNTNRRFGRYEKAKEMLEQAVEEMGSSLQRVEFSGELGVIYRHMNRLEEARHAFQVQYDTAKQLQFDHAMCRAVGNLGMINYQLSQQNGDEALLEMAIAQLNERVRSARHIKETIQSQSFDLNIKLELSKIATTWESIGLSRLSLCYAAKRDAKQAIATSLESLNLSSRSEDSTVVAMSRFFYGRALLLDQQLDEALKQFNPWMTCTPAMALCKEPSEEHRQYLRELVDVGADMDLVDEQGYTALDYAVFNGDVETEALVLEGLRRKLEGDVENELNELQVEARIRKGYRELFQEKMRPALLSGGGLQSLRHMYANELAADDEKRRMFDGLKFMRFLDFLKFGKLPRSSDKLAREFMSRPNGNDRIGTADFVIFFSYRWINREPNASSPDDIDNMQYRRMIAAAEQFLKLHPSVEMEKLGIWVDHACIDQENPAPGVSALPMILVQCDAVISLFDDLYHHRAWCSVEVMMVQTLRKSYGQHLWYEQVLAPQSQGDADDAGESRNEKWILREGPIELEIVMAEKRLTFEEDRAKVLFLERQSRLLG</sequence>
<dbReference type="InterPro" id="IPR036770">
    <property type="entry name" value="Ankyrin_rpt-contain_sf"/>
</dbReference>
<dbReference type="Pfam" id="PF13181">
    <property type="entry name" value="TPR_8"/>
    <property type="match status" value="1"/>
</dbReference>
<dbReference type="OrthoDB" id="423576at2759"/>
<gene>
    <name evidence="3" type="ORF">BDBG_09271</name>
</gene>
<dbReference type="InterPro" id="IPR011990">
    <property type="entry name" value="TPR-like_helical_dom_sf"/>
</dbReference>
<feature type="coiled-coil region" evidence="1">
    <location>
        <begin position="412"/>
        <end position="466"/>
    </location>
</feature>
<evidence type="ECO:0000256" key="1">
    <source>
        <dbReference type="SAM" id="Coils"/>
    </source>
</evidence>
<accession>A0A179V1J7</accession>
<dbReference type="Gene3D" id="1.25.40.20">
    <property type="entry name" value="Ankyrin repeat-containing domain"/>
    <property type="match status" value="1"/>
</dbReference>
<keyword evidence="1" id="KW-0175">Coiled coil</keyword>
<evidence type="ECO:0000313" key="3">
    <source>
        <dbReference type="EMBL" id="OAT14204.1"/>
    </source>
</evidence>
<evidence type="ECO:0000313" key="4">
    <source>
        <dbReference type="Proteomes" id="UP000002038"/>
    </source>
</evidence>
<dbReference type="Proteomes" id="UP000002038">
    <property type="component" value="Unassembled WGS sequence"/>
</dbReference>
<dbReference type="Gene3D" id="1.25.40.10">
    <property type="entry name" value="Tetratricopeptide repeat domain"/>
    <property type="match status" value="1"/>
</dbReference>
<reference evidence="4" key="1">
    <citation type="journal article" date="2015" name="PLoS Genet.">
        <title>The dynamic genome and transcriptome of the human fungal pathogen Blastomyces and close relative Emmonsia.</title>
        <authorList>
            <person name="Munoz J.F."/>
            <person name="Gauthier G.M."/>
            <person name="Desjardins C.A."/>
            <person name="Gallo J.E."/>
            <person name="Holder J."/>
            <person name="Sullivan T.D."/>
            <person name="Marty A.J."/>
            <person name="Carmen J.C."/>
            <person name="Chen Z."/>
            <person name="Ding L."/>
            <person name="Gujja S."/>
            <person name="Magrini V."/>
            <person name="Misas E."/>
            <person name="Mitreva M."/>
            <person name="Priest M."/>
            <person name="Saif S."/>
            <person name="Whiston E.A."/>
            <person name="Young S."/>
            <person name="Zeng Q."/>
            <person name="Goldman W.E."/>
            <person name="Mardis E.R."/>
            <person name="Taylor J.W."/>
            <person name="McEwen J.G."/>
            <person name="Clay O.K."/>
            <person name="Klein B.S."/>
            <person name="Cuomo C.A."/>
        </authorList>
    </citation>
    <scope>NUCLEOTIDE SEQUENCE [LARGE SCALE GENOMIC DNA]</scope>
    <source>
        <strain evidence="4">SLH14081</strain>
    </source>
</reference>
<proteinExistence type="predicted"/>
<dbReference type="InterPro" id="IPR019734">
    <property type="entry name" value="TPR_rpt"/>
</dbReference>
<dbReference type="GeneID" id="8501029"/>
<dbReference type="KEGG" id="bgh:BDBG_09271"/>
<dbReference type="Pfam" id="PF13637">
    <property type="entry name" value="Ank_4"/>
    <property type="match status" value="1"/>
</dbReference>
<dbReference type="RefSeq" id="XP_031581320.1">
    <property type="nucleotide sequence ID" value="XM_031723938.1"/>
</dbReference>